<feature type="region of interest" description="Disordered" evidence="3">
    <location>
        <begin position="417"/>
        <end position="471"/>
    </location>
</feature>
<sequence>MESTEEVNQDSGEKVLEENKAIQKTATPPPQEQPKKSKKEDRNKKDDKIVEQFMKSLNSLPLEEKFSSVCKKYVQTVDDNKKLQFYIKQSDKRYAVLLKEKEQLQHECNKTVLVKSKLENLCRELQKQNKAIKEEALLKIREEEERRKETQAKFQDTLSEITTLLQQNTEKNTKLRDDNISMTEKFKSVVQQYQLREQQVDKMAKQMALESQLSEAKLQKASLEHQAENQVLWAELEKSNTTLKQYEAKILEYQGIESALKTQLAAYESKYEEFQNALVKSHQVFGRFKEQMETMSKKIQNLEKESLSWKKRWETSQSALLGVCGERQASEERAAAANKHLTHMQALCRTLQADRNMLLNILKENNIERPPLPAPPPAPTPPPPTPSSNAKVDAMAANCTQLRQSLAHLQDQLNVLTNKKEESAKPETKKKSKSKKKAQKNQEKNNVKEKEIENAKDNSQENTSNAEDVSQNDECLEKIDDTMENFLQAVNMASIKLGDLDIGEGNQNGESDLAEVLDEAVLENKSPDDKEVVDSAAGSQENIQSNIQEDKTMDCTEENLDVKEVRAEDKVAVGAES</sequence>
<feature type="region of interest" description="Disordered" evidence="3">
    <location>
        <begin position="524"/>
        <end position="561"/>
    </location>
</feature>
<evidence type="ECO:0000256" key="1">
    <source>
        <dbReference type="ARBA" id="ARBA00009550"/>
    </source>
</evidence>
<feature type="compositionally biased region" description="Basic and acidic residues" evidence="3">
    <location>
        <begin position="440"/>
        <end position="459"/>
    </location>
</feature>
<gene>
    <name evidence="4" type="ORF">DCHRY22_LOCUS7911</name>
</gene>
<feature type="coiled-coil region" evidence="2">
    <location>
        <begin position="87"/>
        <end position="160"/>
    </location>
</feature>
<feature type="compositionally biased region" description="Basic and acidic residues" evidence="3">
    <location>
        <begin position="418"/>
        <end position="429"/>
    </location>
</feature>
<evidence type="ECO:0000256" key="2">
    <source>
        <dbReference type="SAM" id="Coils"/>
    </source>
</evidence>
<comment type="caution">
    <text evidence="4">The sequence shown here is derived from an EMBL/GenBank/DDBJ whole genome shotgun (WGS) entry which is preliminary data.</text>
</comment>
<dbReference type="AlphaFoldDB" id="A0A8J2W4M1"/>
<feature type="compositionally biased region" description="Polar residues" evidence="3">
    <location>
        <begin position="460"/>
        <end position="471"/>
    </location>
</feature>
<feature type="compositionally biased region" description="Polar residues" evidence="3">
    <location>
        <begin position="537"/>
        <end position="547"/>
    </location>
</feature>
<feature type="compositionally biased region" description="Basic and acidic residues" evidence="3">
    <location>
        <begin position="11"/>
        <end position="21"/>
    </location>
</feature>
<dbReference type="GO" id="GO:0019905">
    <property type="term" value="F:syntaxin binding"/>
    <property type="evidence" value="ECO:0007669"/>
    <property type="project" value="InterPro"/>
</dbReference>
<dbReference type="PANTHER" id="PTHR16127">
    <property type="entry name" value="TAXILIN"/>
    <property type="match status" value="1"/>
</dbReference>
<feature type="compositionally biased region" description="Basic residues" evidence="3">
    <location>
        <begin position="430"/>
        <end position="439"/>
    </location>
</feature>
<feature type="region of interest" description="Disordered" evidence="3">
    <location>
        <begin position="1"/>
        <end position="47"/>
    </location>
</feature>
<feature type="compositionally biased region" description="Pro residues" evidence="3">
    <location>
        <begin position="370"/>
        <end position="386"/>
    </location>
</feature>
<evidence type="ECO:0000313" key="4">
    <source>
        <dbReference type="EMBL" id="CAG9567760.1"/>
    </source>
</evidence>
<evidence type="ECO:0000313" key="5">
    <source>
        <dbReference type="Proteomes" id="UP000789524"/>
    </source>
</evidence>
<feature type="coiled-coil region" evidence="2">
    <location>
        <begin position="257"/>
        <end position="312"/>
    </location>
</feature>
<accession>A0A8J2W4M1</accession>
<organism evidence="4 5">
    <name type="scientific">Danaus chrysippus</name>
    <name type="common">African queen</name>
    <dbReference type="NCBI Taxonomy" id="151541"/>
    <lineage>
        <taxon>Eukaryota</taxon>
        <taxon>Metazoa</taxon>
        <taxon>Ecdysozoa</taxon>
        <taxon>Arthropoda</taxon>
        <taxon>Hexapoda</taxon>
        <taxon>Insecta</taxon>
        <taxon>Pterygota</taxon>
        <taxon>Neoptera</taxon>
        <taxon>Endopterygota</taxon>
        <taxon>Lepidoptera</taxon>
        <taxon>Glossata</taxon>
        <taxon>Ditrysia</taxon>
        <taxon>Papilionoidea</taxon>
        <taxon>Nymphalidae</taxon>
        <taxon>Danainae</taxon>
        <taxon>Danaini</taxon>
        <taxon>Danaina</taxon>
        <taxon>Danaus</taxon>
        <taxon>Anosia</taxon>
    </lineage>
</organism>
<feature type="compositionally biased region" description="Basic and acidic residues" evidence="3">
    <location>
        <begin position="33"/>
        <end position="47"/>
    </location>
</feature>
<comment type="similarity">
    <text evidence="1">Belongs to the taxilin family.</text>
</comment>
<dbReference type="PANTHER" id="PTHR16127:SF13">
    <property type="entry name" value="GH01188P"/>
    <property type="match status" value="1"/>
</dbReference>
<feature type="region of interest" description="Disordered" evidence="3">
    <location>
        <begin position="367"/>
        <end position="391"/>
    </location>
</feature>
<evidence type="ECO:0000256" key="3">
    <source>
        <dbReference type="SAM" id="MobiDB-lite"/>
    </source>
</evidence>
<reference evidence="4" key="1">
    <citation type="submission" date="2021-09" db="EMBL/GenBank/DDBJ databases">
        <authorList>
            <person name="Martin H S."/>
        </authorList>
    </citation>
    <scope>NUCLEOTIDE SEQUENCE</scope>
</reference>
<feature type="compositionally biased region" description="Basic and acidic residues" evidence="3">
    <location>
        <begin position="548"/>
        <end position="561"/>
    </location>
</feature>
<dbReference type="Pfam" id="PF09728">
    <property type="entry name" value="Taxilin"/>
    <property type="match status" value="1"/>
</dbReference>
<name>A0A8J2W4M1_9NEOP</name>
<dbReference type="OrthoDB" id="425555at2759"/>
<dbReference type="InterPro" id="IPR026183">
    <property type="entry name" value="Taxilin_fam"/>
</dbReference>
<proteinExistence type="inferred from homology"/>
<protein>
    <submittedName>
        <fullName evidence="4">(African queen) hypothetical protein</fullName>
    </submittedName>
</protein>
<dbReference type="EMBL" id="CAKASE010000059">
    <property type="protein sequence ID" value="CAG9567760.1"/>
    <property type="molecule type" value="Genomic_DNA"/>
</dbReference>
<keyword evidence="2" id="KW-0175">Coiled coil</keyword>
<dbReference type="Proteomes" id="UP000789524">
    <property type="component" value="Unassembled WGS sequence"/>
</dbReference>
<keyword evidence="5" id="KW-1185">Reference proteome</keyword>